<accession>A0AAV5QIW4</accession>
<dbReference type="Gene3D" id="1.10.1420.10">
    <property type="match status" value="1"/>
</dbReference>
<feature type="region of interest" description="Disordered" evidence="8">
    <location>
        <begin position="42"/>
        <end position="62"/>
    </location>
</feature>
<evidence type="ECO:0000256" key="8">
    <source>
        <dbReference type="SAM" id="MobiDB-lite"/>
    </source>
</evidence>
<dbReference type="PANTHER" id="PTHR11361">
    <property type="entry name" value="DNA MISMATCH REPAIR PROTEIN MUTS FAMILY MEMBER"/>
    <property type="match status" value="1"/>
</dbReference>
<comment type="caution">
    <text evidence="10">The sequence shown here is derived from an EMBL/GenBank/DDBJ whole genome shotgun (WGS) entry which is preliminary data.</text>
</comment>
<evidence type="ECO:0000256" key="7">
    <source>
        <dbReference type="SAM" id="Coils"/>
    </source>
</evidence>
<dbReference type="EMBL" id="BTFZ01000002">
    <property type="protein sequence ID" value="GMM34425.1"/>
    <property type="molecule type" value="Genomic_DNA"/>
</dbReference>
<dbReference type="InterPro" id="IPR007860">
    <property type="entry name" value="DNA_mmatch_repair_MutS_con_dom"/>
</dbReference>
<evidence type="ECO:0000256" key="6">
    <source>
        <dbReference type="ARBA" id="ARBA00023204"/>
    </source>
</evidence>
<feature type="coiled-coil region" evidence="7">
    <location>
        <begin position="602"/>
        <end position="629"/>
    </location>
</feature>
<dbReference type="SUPFAM" id="SSF48334">
    <property type="entry name" value="DNA repair protein MutS, domain III"/>
    <property type="match status" value="1"/>
</dbReference>
<organism evidence="10 11">
    <name type="scientific">Saccharomycopsis crataegensis</name>
    <dbReference type="NCBI Taxonomy" id="43959"/>
    <lineage>
        <taxon>Eukaryota</taxon>
        <taxon>Fungi</taxon>
        <taxon>Dikarya</taxon>
        <taxon>Ascomycota</taxon>
        <taxon>Saccharomycotina</taxon>
        <taxon>Saccharomycetes</taxon>
        <taxon>Saccharomycopsidaceae</taxon>
        <taxon>Saccharomycopsis</taxon>
    </lineage>
</organism>
<reference evidence="10 11" key="1">
    <citation type="journal article" date="2023" name="Elife">
        <title>Identification of key yeast species and microbe-microbe interactions impacting larval growth of Drosophila in the wild.</title>
        <authorList>
            <person name="Mure A."/>
            <person name="Sugiura Y."/>
            <person name="Maeda R."/>
            <person name="Honda K."/>
            <person name="Sakurai N."/>
            <person name="Takahashi Y."/>
            <person name="Watada M."/>
            <person name="Katoh T."/>
            <person name="Gotoh A."/>
            <person name="Gotoh Y."/>
            <person name="Taniguchi I."/>
            <person name="Nakamura K."/>
            <person name="Hayashi T."/>
            <person name="Katayama T."/>
            <person name="Uemura T."/>
            <person name="Hattori Y."/>
        </authorList>
    </citation>
    <scope>NUCLEOTIDE SEQUENCE [LARGE SCALE GENOMIC DNA]</scope>
    <source>
        <strain evidence="10 11">SC-9</strain>
    </source>
</reference>
<dbReference type="GO" id="GO:0006298">
    <property type="term" value="P:mismatch repair"/>
    <property type="evidence" value="ECO:0007669"/>
    <property type="project" value="InterPro"/>
</dbReference>
<gene>
    <name evidence="10" type="ORF">DASC09_017500</name>
</gene>
<keyword evidence="5" id="KW-0238">DNA-binding</keyword>
<dbReference type="Pfam" id="PF05188">
    <property type="entry name" value="MutS_II"/>
    <property type="match status" value="1"/>
</dbReference>
<dbReference type="GO" id="GO:0043504">
    <property type="term" value="P:mitochondrial DNA repair"/>
    <property type="evidence" value="ECO:0007669"/>
    <property type="project" value="TreeGrafter"/>
</dbReference>
<dbReference type="Pfam" id="PF05192">
    <property type="entry name" value="MutS_III"/>
    <property type="match status" value="1"/>
</dbReference>
<dbReference type="PANTHER" id="PTHR11361:SF34">
    <property type="entry name" value="DNA MISMATCH REPAIR PROTEIN MSH1, MITOCHONDRIAL"/>
    <property type="match status" value="1"/>
</dbReference>
<dbReference type="GeneID" id="90072404"/>
<evidence type="ECO:0000256" key="1">
    <source>
        <dbReference type="ARBA" id="ARBA00006271"/>
    </source>
</evidence>
<dbReference type="GO" id="GO:0005634">
    <property type="term" value="C:nucleus"/>
    <property type="evidence" value="ECO:0007669"/>
    <property type="project" value="TreeGrafter"/>
</dbReference>
<evidence type="ECO:0000256" key="4">
    <source>
        <dbReference type="ARBA" id="ARBA00022840"/>
    </source>
</evidence>
<keyword evidence="11" id="KW-1185">Reference proteome</keyword>
<dbReference type="PROSITE" id="PS00486">
    <property type="entry name" value="DNA_MISMATCH_REPAIR_2"/>
    <property type="match status" value="1"/>
</dbReference>
<dbReference type="InterPro" id="IPR027417">
    <property type="entry name" value="P-loop_NTPase"/>
</dbReference>
<feature type="domain" description="DNA mismatch repair proteins mutS family" evidence="9">
    <location>
        <begin position="864"/>
        <end position="880"/>
    </location>
</feature>
<keyword evidence="7" id="KW-0175">Coiled coil</keyword>
<keyword evidence="3" id="KW-0227">DNA damage</keyword>
<dbReference type="GO" id="GO:0030983">
    <property type="term" value="F:mismatched DNA binding"/>
    <property type="evidence" value="ECO:0007669"/>
    <property type="project" value="InterPro"/>
</dbReference>
<dbReference type="Pfam" id="PF00488">
    <property type="entry name" value="MutS_V"/>
    <property type="match status" value="1"/>
</dbReference>
<dbReference type="InterPro" id="IPR016151">
    <property type="entry name" value="DNA_mismatch_repair_MutS_N"/>
</dbReference>
<dbReference type="PIRSF" id="PIRSF037677">
    <property type="entry name" value="DNA_mis_repair_Msh6"/>
    <property type="match status" value="1"/>
</dbReference>
<dbReference type="InterPro" id="IPR036187">
    <property type="entry name" value="DNA_mismatch_repair_MutS_sf"/>
</dbReference>
<dbReference type="SMART" id="SM00534">
    <property type="entry name" value="MUTSac"/>
    <property type="match status" value="1"/>
</dbReference>
<dbReference type="InterPro" id="IPR045076">
    <property type="entry name" value="MutS"/>
</dbReference>
<dbReference type="Gene3D" id="3.40.1170.10">
    <property type="entry name" value="DNA repair protein MutS, domain I"/>
    <property type="match status" value="1"/>
</dbReference>
<dbReference type="Proteomes" id="UP001360560">
    <property type="component" value="Unassembled WGS sequence"/>
</dbReference>
<dbReference type="InterPro" id="IPR017261">
    <property type="entry name" value="DNA_mismatch_repair_MutS/MSH"/>
</dbReference>
<evidence type="ECO:0000256" key="3">
    <source>
        <dbReference type="ARBA" id="ARBA00022763"/>
    </source>
</evidence>
<evidence type="ECO:0000313" key="11">
    <source>
        <dbReference type="Proteomes" id="UP001360560"/>
    </source>
</evidence>
<protein>
    <submittedName>
        <fullName evidence="10">Mismatch repair ATPase</fullName>
    </submittedName>
</protein>
<keyword evidence="6" id="KW-0234">DNA repair</keyword>
<feature type="compositionally biased region" description="Low complexity" evidence="8">
    <location>
        <begin position="46"/>
        <end position="57"/>
    </location>
</feature>
<dbReference type="AlphaFoldDB" id="A0AAV5QIW4"/>
<proteinExistence type="inferred from homology"/>
<dbReference type="SUPFAM" id="SSF52540">
    <property type="entry name" value="P-loop containing nucleoside triphosphate hydrolases"/>
    <property type="match status" value="1"/>
</dbReference>
<dbReference type="SUPFAM" id="SSF55271">
    <property type="entry name" value="DNA repair protein MutS, domain I"/>
    <property type="match status" value="1"/>
</dbReference>
<sequence>MFRRCISRSFFSLQFQRFASSNINNITINRADLPRLKVTTKDLQQNKKSSSSPNGSGTLDPDNCPPSLKEIRLYMNKYPGKVVMTELGKFYELYFENADDYGPKLNLKVTKRNYAAAKISMAGFPTQYCYKYIDQLINVHNVGVVLIKQYLKNPLSTSNVKKFTRRVHRIITPGTVIEEDMLDNERNNFILSIHFPKDFNSNHSVDYKVGLCWCDISTTEFFVQESSLSSLMNDLYRIRPTEIIINDLFKVKLTDHLNLIFLTQCNINWVQGSVDKVYNPSKYFQMFNERNPEKFADCFARLSRSERNSAFLLLDYIKQQFEINEAEEDQEKEEETAIIEEFGIQESSFNFSLPVRNKLENFMLIDSSAREALEITETIKDRSKKNTLYNTVKRTITPSGARLLRSWLNSPPYDLKESKRRLNFVKIFAHGSFSMHKHRIQESLKNLANFDPMRLLFSISFNSNAINGSVAGSDNPNIRLGWNYLCLLKVLNNFLFIKRTLSDFKGTKSFTESLENFNQELSIPKDLVTKIEKLINRDNLEKLHETINDIEEGSNDDEQPIGNINELFNSMKKSSFPDMTWIINIANIDEKDSQLVKNHKLLQELLMNKKKLEQKMAKVADKLQLKTLELRIDNDLPNIYIQYPVKLNLTSSILQETFEITNTFKQSKTSRNFTTAEWNELGYKISKTIRKIRLEELKFFKILRLDVLFVFEEIKSTAFSIDYLDVLISFANLSKEFNLVHPTLNKKIEINIERGRHITVENNLRNNVVEFQPNDCALSLDSDIGYIISGPNMGGKSTYLRQNAIIVILAHVGCFVPASSATIGLVDKIFTRIGAADDITNNSSTFMTEMTETSHGLNHATKRSLLIFDEIGRGTSNNEGIAVAYGILKYMVTKLKSRFLFATHYAPELNYLISINDKDNSDFCMNDKISYYHTTLMSELLNKYLEKKASNVISSNIFNGRFFDHRLVPGISEYSHATSIASLANIPEDVVEDAKIAINIMKSRGNEKTASNYKTN</sequence>
<dbReference type="InterPro" id="IPR007696">
    <property type="entry name" value="DNA_mismatch_repair_MutS_core"/>
</dbReference>
<keyword evidence="2" id="KW-0547">Nucleotide-binding</keyword>
<keyword evidence="4" id="KW-0067">ATP-binding</keyword>
<dbReference type="GO" id="GO:0140664">
    <property type="term" value="F:ATP-dependent DNA damage sensor activity"/>
    <property type="evidence" value="ECO:0007669"/>
    <property type="project" value="InterPro"/>
</dbReference>
<dbReference type="SMART" id="SM00533">
    <property type="entry name" value="MUTSd"/>
    <property type="match status" value="1"/>
</dbReference>
<evidence type="ECO:0000256" key="5">
    <source>
        <dbReference type="ARBA" id="ARBA00023125"/>
    </source>
</evidence>
<comment type="similarity">
    <text evidence="1">Belongs to the DNA mismatch repair MutS family.</text>
</comment>
<dbReference type="RefSeq" id="XP_064851425.1">
    <property type="nucleotide sequence ID" value="XM_064995353.1"/>
</dbReference>
<name>A0AAV5QIW4_9ASCO</name>
<dbReference type="InterPro" id="IPR000432">
    <property type="entry name" value="DNA_mismatch_repair_MutS_C"/>
</dbReference>
<evidence type="ECO:0000313" key="10">
    <source>
        <dbReference type="EMBL" id="GMM34425.1"/>
    </source>
</evidence>
<dbReference type="Gene3D" id="3.30.420.110">
    <property type="entry name" value="MutS, connector domain"/>
    <property type="match status" value="1"/>
</dbReference>
<dbReference type="Pfam" id="PF01624">
    <property type="entry name" value="MutS_I"/>
    <property type="match status" value="1"/>
</dbReference>
<dbReference type="Gene3D" id="3.40.50.300">
    <property type="entry name" value="P-loop containing nucleotide triphosphate hydrolases"/>
    <property type="match status" value="1"/>
</dbReference>
<dbReference type="InterPro" id="IPR036678">
    <property type="entry name" value="MutS_con_dom_sf"/>
</dbReference>
<dbReference type="GO" id="GO:0005739">
    <property type="term" value="C:mitochondrion"/>
    <property type="evidence" value="ECO:0007669"/>
    <property type="project" value="TreeGrafter"/>
</dbReference>
<evidence type="ECO:0000259" key="9">
    <source>
        <dbReference type="PROSITE" id="PS00486"/>
    </source>
</evidence>
<dbReference type="SUPFAM" id="SSF53150">
    <property type="entry name" value="DNA repair protein MutS, domain II"/>
    <property type="match status" value="1"/>
</dbReference>
<dbReference type="InterPro" id="IPR007695">
    <property type="entry name" value="DNA_mismatch_repair_MutS-lik_N"/>
</dbReference>
<dbReference type="GO" id="GO:0005524">
    <property type="term" value="F:ATP binding"/>
    <property type="evidence" value="ECO:0007669"/>
    <property type="project" value="UniProtKB-KW"/>
</dbReference>
<evidence type="ECO:0000256" key="2">
    <source>
        <dbReference type="ARBA" id="ARBA00022741"/>
    </source>
</evidence>